<evidence type="ECO:0000313" key="1">
    <source>
        <dbReference type="EMBL" id="QNL14937.1"/>
    </source>
</evidence>
<sequence>MACLLQGLKLVNPDGSLNSQVAIDKIPDTIDSRDIIVNAINVCSQRKGSEPCSTAHELFNCIHENKIPELLLG</sequence>
<dbReference type="InterPro" id="IPR036728">
    <property type="entry name" value="PBP_GOBP_sf"/>
</dbReference>
<dbReference type="CDD" id="cd23992">
    <property type="entry name" value="PBP_GOBP"/>
    <property type="match status" value="1"/>
</dbReference>
<dbReference type="SUPFAM" id="SSF47565">
    <property type="entry name" value="Insect pheromone/odorant-binding proteins"/>
    <property type="match status" value="1"/>
</dbReference>
<dbReference type="Pfam" id="PF01395">
    <property type="entry name" value="PBP_GOBP"/>
    <property type="match status" value="1"/>
</dbReference>
<gene>
    <name evidence="1" type="primary">OBP11</name>
</gene>
<protein>
    <submittedName>
        <fullName evidence="1">Odorant-binding protein 11</fullName>
    </submittedName>
</protein>
<dbReference type="Gene3D" id="1.10.238.20">
    <property type="entry name" value="Pheromone/general odorant binding protein domain"/>
    <property type="match status" value="1"/>
</dbReference>
<dbReference type="EMBL" id="MT670933">
    <property type="protein sequence ID" value="QNL14937.1"/>
    <property type="molecule type" value="mRNA"/>
</dbReference>
<dbReference type="InterPro" id="IPR006170">
    <property type="entry name" value="PBP/GOBP"/>
</dbReference>
<dbReference type="GO" id="GO:0005549">
    <property type="term" value="F:odorant binding"/>
    <property type="evidence" value="ECO:0007669"/>
    <property type="project" value="InterPro"/>
</dbReference>
<accession>A0A7G8Z912</accession>
<dbReference type="AlphaFoldDB" id="A0A7G8Z912"/>
<name>A0A7G8Z912_9HYME</name>
<reference evidence="1" key="1">
    <citation type="submission" date="2020-06" db="EMBL/GenBank/DDBJ databases">
        <authorList>
            <person name="Sheng S."/>
        </authorList>
    </citation>
    <scope>NUCLEOTIDE SEQUENCE</scope>
    <source>
        <tissue evidence="1">Antenna</tissue>
    </source>
</reference>
<proteinExistence type="evidence at transcript level"/>
<organism evidence="1">
    <name type="scientific">Aulacocentrum confusum</name>
    <dbReference type="NCBI Taxonomy" id="2767324"/>
    <lineage>
        <taxon>Eukaryota</taxon>
        <taxon>Metazoa</taxon>
        <taxon>Ecdysozoa</taxon>
        <taxon>Arthropoda</taxon>
        <taxon>Hexapoda</taxon>
        <taxon>Insecta</taxon>
        <taxon>Pterygota</taxon>
        <taxon>Neoptera</taxon>
        <taxon>Endopterygota</taxon>
        <taxon>Hymenoptera</taxon>
        <taxon>Apocrita</taxon>
        <taxon>Ichneumonoidea</taxon>
        <taxon>Braconidae</taxon>
        <taxon>Macrocentrinae</taxon>
        <taxon>Aulacocentrum</taxon>
    </lineage>
</organism>